<evidence type="ECO:0000313" key="1">
    <source>
        <dbReference type="EMBL" id="MBK1883205.1"/>
    </source>
</evidence>
<gene>
    <name evidence="1" type="ORF">JIN85_12330</name>
</gene>
<reference evidence="1" key="1">
    <citation type="submission" date="2021-01" db="EMBL/GenBank/DDBJ databases">
        <title>Modified the classification status of verrucomicrobia.</title>
        <authorList>
            <person name="Feng X."/>
        </authorList>
    </citation>
    <scope>NUCLEOTIDE SEQUENCE</scope>
    <source>
        <strain evidence="1">KCTC 22041</strain>
    </source>
</reference>
<accession>A0A934VWE8</accession>
<name>A0A934VWE8_9BACT</name>
<sequence length="221" mass="24424">MRSNDEQTQKILDQRSSEKPVAFRLRLEIWELDTKQFALQLDDVKPGSNFNAWRDASLASDAAALLNTPAVRVETGTKSTVESILEHIYPTEYEPPVGDKNESSPAADTLPMPQWAAVPTAFETRNTGTTLEAVVRSVSGETKTWDIWLSLESVKLEGDSEYGFPLMGIKMPDFSSYRAGGILRLQEGAWQLLSAQSAPPNVDGSPTGKTRVSIVRLDRVR</sequence>
<dbReference type="Proteomes" id="UP000603141">
    <property type="component" value="Unassembled WGS sequence"/>
</dbReference>
<proteinExistence type="predicted"/>
<organism evidence="1 2">
    <name type="scientific">Luteolibacter pohnpeiensis</name>
    <dbReference type="NCBI Taxonomy" id="454153"/>
    <lineage>
        <taxon>Bacteria</taxon>
        <taxon>Pseudomonadati</taxon>
        <taxon>Verrucomicrobiota</taxon>
        <taxon>Verrucomicrobiia</taxon>
        <taxon>Verrucomicrobiales</taxon>
        <taxon>Verrucomicrobiaceae</taxon>
        <taxon>Luteolibacter</taxon>
    </lineage>
</organism>
<comment type="caution">
    <text evidence="1">The sequence shown here is derived from an EMBL/GenBank/DDBJ whole genome shotgun (WGS) entry which is preliminary data.</text>
</comment>
<dbReference type="EMBL" id="JAENIJ010000018">
    <property type="protein sequence ID" value="MBK1883205.1"/>
    <property type="molecule type" value="Genomic_DNA"/>
</dbReference>
<evidence type="ECO:0000313" key="2">
    <source>
        <dbReference type="Proteomes" id="UP000603141"/>
    </source>
</evidence>
<protein>
    <submittedName>
        <fullName evidence="1">Uncharacterized protein</fullName>
    </submittedName>
</protein>
<dbReference type="AlphaFoldDB" id="A0A934VWE8"/>
<keyword evidence="2" id="KW-1185">Reference proteome</keyword>